<dbReference type="Proteomes" id="UP001642409">
    <property type="component" value="Unassembled WGS sequence"/>
</dbReference>
<dbReference type="EMBL" id="CAXDID020000303">
    <property type="protein sequence ID" value="CAL6073876.1"/>
    <property type="molecule type" value="Genomic_DNA"/>
</dbReference>
<sequence length="261" mass="29760">MNPSLCSQIPELSVILYSNANKNGLTIKLVYALHGIQNELDITHTGIILHKSAAELLQMAETGAFKNLQPQHFDLFKEGLVYTDDFVRPYVLQSRMPIVYFRPLDAEVRDFPGEMYLRTPRTATTQAFQWEDLVGKLYEQNWFNLLWSMYKIRYSNSTQYTFCSKLVAEVCVRAGLVKVDWTRISPERLCSTDPSNDILIATHHKVLVLKSSQPLIVQGTPNNSKVADEVQYHARFSIESENASEVPIELGLNSNISQLFQ</sequence>
<protein>
    <submittedName>
        <fullName evidence="2">Hypothetical_protein</fullName>
    </submittedName>
</protein>
<dbReference type="Gene3D" id="3.90.1720.10">
    <property type="entry name" value="endopeptidase domain like (from Nostoc punctiforme)"/>
    <property type="match status" value="1"/>
</dbReference>
<evidence type="ECO:0000313" key="2">
    <source>
        <dbReference type="EMBL" id="CAL6073876.1"/>
    </source>
</evidence>
<keyword evidence="3" id="KW-1185">Reference proteome</keyword>
<name>A0AA86NN32_9EUKA</name>
<reference evidence="1" key="1">
    <citation type="submission" date="2023-06" db="EMBL/GenBank/DDBJ databases">
        <authorList>
            <person name="Kurt Z."/>
        </authorList>
    </citation>
    <scope>NUCLEOTIDE SEQUENCE</scope>
</reference>
<evidence type="ECO:0000313" key="1">
    <source>
        <dbReference type="EMBL" id="CAI9922011.1"/>
    </source>
</evidence>
<organism evidence="1">
    <name type="scientific">Hexamita inflata</name>
    <dbReference type="NCBI Taxonomy" id="28002"/>
    <lineage>
        <taxon>Eukaryota</taxon>
        <taxon>Metamonada</taxon>
        <taxon>Diplomonadida</taxon>
        <taxon>Hexamitidae</taxon>
        <taxon>Hexamitinae</taxon>
        <taxon>Hexamita</taxon>
    </lineage>
</organism>
<evidence type="ECO:0000313" key="3">
    <source>
        <dbReference type="Proteomes" id="UP001642409"/>
    </source>
</evidence>
<comment type="caution">
    <text evidence="1">The sequence shown here is derived from an EMBL/GenBank/DDBJ whole genome shotgun (WGS) entry which is preliminary data.</text>
</comment>
<dbReference type="EMBL" id="CATOUU010000241">
    <property type="protein sequence ID" value="CAI9922011.1"/>
    <property type="molecule type" value="Genomic_DNA"/>
</dbReference>
<gene>
    <name evidence="2" type="ORF">HINF_LOCUS56313</name>
    <name evidence="1" type="ORF">HINF_LOCUS9656</name>
</gene>
<dbReference type="AlphaFoldDB" id="A0AA86NN32"/>
<reference evidence="2 3" key="2">
    <citation type="submission" date="2024-07" db="EMBL/GenBank/DDBJ databases">
        <authorList>
            <person name="Akdeniz Z."/>
        </authorList>
    </citation>
    <scope>NUCLEOTIDE SEQUENCE [LARGE SCALE GENOMIC DNA]</scope>
</reference>
<proteinExistence type="predicted"/>
<accession>A0AA86NN32</accession>